<dbReference type="OrthoDB" id="10252707at2759"/>
<dbReference type="AlphaFoldDB" id="A0A0F8BJB3"/>
<accession>A0A0F8BJB3</accession>
<dbReference type="Proteomes" id="UP000034841">
    <property type="component" value="Unassembled WGS sequence"/>
</dbReference>
<dbReference type="PANTHER" id="PTHR12412:SF2">
    <property type="entry name" value="NUCLEAR CAP-BINDING PROTEIN SUBUNIT 1"/>
    <property type="match status" value="1"/>
</dbReference>
<gene>
    <name evidence="5" type="primary">cbc1</name>
    <name evidence="5" type="ORF">CFO_g5289</name>
</gene>
<reference evidence="5 6" key="1">
    <citation type="submission" date="2015-04" db="EMBL/GenBank/DDBJ databases">
        <title>Genome sequence of Ceratocystis platani, a major pathogen of plane trees.</title>
        <authorList>
            <person name="Belbahri L."/>
        </authorList>
    </citation>
    <scope>NUCLEOTIDE SEQUENCE [LARGE SCALE GENOMIC DNA]</scope>
    <source>
        <strain evidence="5 6">CFO</strain>
    </source>
</reference>
<evidence type="ECO:0000313" key="5">
    <source>
        <dbReference type="EMBL" id="KKF92358.1"/>
    </source>
</evidence>
<comment type="caution">
    <text evidence="5">The sequence shown here is derived from an EMBL/GenBank/DDBJ whole genome shotgun (WGS) entry which is preliminary data.</text>
</comment>
<sequence>MSDYERRPNQGPSYNSRKRRFRDDEDQDRRGPRRRVDNAPPHIKLRRQLLSIADSTSHRWQDEARSIAYIVCDNYEESTEVRTVFNELLFGLVVEQPLKIPFLSYALLVINTTNSGVLEKVIPRITDTIQDKIKAGDWQSAKLFLRLLACLQPVLSASGVFPILDELFNRAGALQSESSDDTIGTELVKIILLTLPYIMSFSAEMWKTNAAELMEKTDIIASEPHALQAMIDPLLGDDGKDNGKGASIVSLLQKQLQSEADNGWPLAIMPRPWIASSGDCEMQNKIEGSTKHDLPEIKIPEQLIQGPRGLFPEIWFSVYSGQEIDTVPPTTTIASTVFRDVLVDTINNLDFNRYSSARAMIEVDNYFAHHTFAKRNTTFDRLRELDEGKSTWKPEDVIVDTVFSQIFQLPTPKHKMVYYHSVLTEACKVAPAAIAPSLGRAIRYLYRHTANMDLELSQCFIEWFAHHLSNFGFTWKWQEWVDDVQFSEMHPRKSFIVGAIDREIRLSFSQRIKGTLPDVYKDLISNKTEMDEPDFKFNDPETLFSAEGIDMAALLRRKADDEAFQPIFDKIQTAALDMGTDPLVASVDVLMTSVCWVGSKSLSHGIACIERVKAKLTEFASASEAARCQLITSIAQYWTYHPGTVVALIDRLLNIAVLTPTAVVEWALTGAGSLVCDGPTSTVLSRALVFEIVVNTVNRVILRLHQPLEASELKPTPETLDNLFKAIYDGVDKIQADPTADEEGVAAPETWKARWMRVFKRKEIVQKALAAEKKLAKEIKEKEEEELAREAQADIEATAAAEQD</sequence>
<dbReference type="PANTHER" id="PTHR12412">
    <property type="entry name" value="CAP BINDING PROTEIN"/>
    <property type="match status" value="1"/>
</dbReference>
<name>A0A0F8BJB3_CERFI</name>
<feature type="region of interest" description="Disordered" evidence="2">
    <location>
        <begin position="1"/>
        <end position="40"/>
    </location>
</feature>
<dbReference type="SUPFAM" id="SSF48371">
    <property type="entry name" value="ARM repeat"/>
    <property type="match status" value="3"/>
</dbReference>
<dbReference type="EMBL" id="LBBL01000443">
    <property type="protein sequence ID" value="KKF92358.1"/>
    <property type="molecule type" value="Genomic_DNA"/>
</dbReference>
<dbReference type="GO" id="GO:0003729">
    <property type="term" value="F:mRNA binding"/>
    <property type="evidence" value="ECO:0007669"/>
    <property type="project" value="TreeGrafter"/>
</dbReference>
<evidence type="ECO:0000259" key="4">
    <source>
        <dbReference type="Pfam" id="PF09090"/>
    </source>
</evidence>
<proteinExistence type="predicted"/>
<feature type="compositionally biased region" description="Basic and acidic residues" evidence="2">
    <location>
        <begin position="21"/>
        <end position="37"/>
    </location>
</feature>
<evidence type="ECO:0000259" key="3">
    <source>
        <dbReference type="Pfam" id="PF09088"/>
    </source>
</evidence>
<dbReference type="GO" id="GO:0005846">
    <property type="term" value="C:nuclear cap binding complex"/>
    <property type="evidence" value="ECO:0007669"/>
    <property type="project" value="InterPro"/>
</dbReference>
<feature type="coiled-coil region" evidence="1">
    <location>
        <begin position="762"/>
        <end position="793"/>
    </location>
</feature>
<keyword evidence="1" id="KW-0175">Coiled coil</keyword>
<evidence type="ECO:0000256" key="1">
    <source>
        <dbReference type="SAM" id="Coils"/>
    </source>
</evidence>
<evidence type="ECO:0000256" key="2">
    <source>
        <dbReference type="SAM" id="MobiDB-lite"/>
    </source>
</evidence>
<dbReference type="GO" id="GO:0000339">
    <property type="term" value="F:RNA cap binding"/>
    <property type="evidence" value="ECO:0007669"/>
    <property type="project" value="InterPro"/>
</dbReference>
<evidence type="ECO:0000313" key="6">
    <source>
        <dbReference type="Proteomes" id="UP000034841"/>
    </source>
</evidence>
<dbReference type="Pfam" id="PF09088">
    <property type="entry name" value="MIF4G_like"/>
    <property type="match status" value="1"/>
</dbReference>
<organism evidence="5 6">
    <name type="scientific">Ceratocystis fimbriata f. sp. platani</name>
    <dbReference type="NCBI Taxonomy" id="88771"/>
    <lineage>
        <taxon>Eukaryota</taxon>
        <taxon>Fungi</taxon>
        <taxon>Dikarya</taxon>
        <taxon>Ascomycota</taxon>
        <taxon>Pezizomycotina</taxon>
        <taxon>Sordariomycetes</taxon>
        <taxon>Hypocreomycetidae</taxon>
        <taxon>Microascales</taxon>
        <taxon>Ceratocystidaceae</taxon>
        <taxon>Ceratocystis</taxon>
    </lineage>
</organism>
<keyword evidence="6" id="KW-1185">Reference proteome</keyword>
<dbReference type="Gene3D" id="1.25.40.180">
    <property type="match status" value="3"/>
</dbReference>
<dbReference type="GO" id="GO:0000184">
    <property type="term" value="P:nuclear-transcribed mRNA catabolic process, nonsense-mediated decay"/>
    <property type="evidence" value="ECO:0007669"/>
    <property type="project" value="TreeGrafter"/>
</dbReference>
<dbReference type="InterPro" id="IPR027159">
    <property type="entry name" value="CBP80"/>
</dbReference>
<dbReference type="FunFam" id="1.25.40.180:FF:000035">
    <property type="entry name" value="snRNA cap binding complex subunit (Gcr3)"/>
    <property type="match status" value="1"/>
</dbReference>
<feature type="domain" description="MIF4G-like type 2" evidence="4">
    <location>
        <begin position="535"/>
        <end position="763"/>
    </location>
</feature>
<feature type="domain" description="MIF4G-like type 1" evidence="3">
    <location>
        <begin position="328"/>
        <end position="518"/>
    </location>
</feature>
<dbReference type="GO" id="GO:0006406">
    <property type="term" value="P:mRNA export from nucleus"/>
    <property type="evidence" value="ECO:0007669"/>
    <property type="project" value="InterPro"/>
</dbReference>
<dbReference type="Pfam" id="PF09090">
    <property type="entry name" value="MIF4G_like_2"/>
    <property type="match status" value="1"/>
</dbReference>
<dbReference type="InterPro" id="IPR015172">
    <property type="entry name" value="MIF4G-like_typ-1"/>
</dbReference>
<protein>
    <submittedName>
        <fullName evidence="5">Nuclear cap-binding protein subunit 1</fullName>
    </submittedName>
</protein>
<dbReference type="InterPro" id="IPR015174">
    <property type="entry name" value="MIF4G-like_typ-2"/>
</dbReference>
<dbReference type="InterPro" id="IPR016024">
    <property type="entry name" value="ARM-type_fold"/>
</dbReference>
<dbReference type="GO" id="GO:0005634">
    <property type="term" value="C:nucleus"/>
    <property type="evidence" value="ECO:0007669"/>
    <property type="project" value="TreeGrafter"/>
</dbReference>